<keyword evidence="1" id="KW-1133">Transmembrane helix</keyword>
<sequence>MEWRCKWCGKPHEENDPPCDNCGHGTFERAVEQVSHEVVEGGPVWVCQNCGREHQKHSPPCSRCGGSDFERRVGPPETDPLDEIGTGWLDVLETKYVLGYAAVAVVLGVILLGVLGVVSLPTLGGSSGPPEIPSAPGSADTADGLSLAAVEDAYVDALNDRRANAGASALTRNETADAAAAYYNKALVDARVGDGSGPDREAIAGFGLACERPSIVAYQVAYERTGRSVGDFENESALAASLVDSYVERGTPFRTAEAGTVGVDVHVAPGGTVFVTYVVC</sequence>
<evidence type="ECO:0000256" key="1">
    <source>
        <dbReference type="SAM" id="Phobius"/>
    </source>
</evidence>
<organism evidence="2 3">
    <name type="scientific">Haloarcula nitratireducens</name>
    <dbReference type="NCBI Taxonomy" id="2487749"/>
    <lineage>
        <taxon>Archaea</taxon>
        <taxon>Methanobacteriati</taxon>
        <taxon>Methanobacteriota</taxon>
        <taxon>Stenosarchaea group</taxon>
        <taxon>Halobacteria</taxon>
        <taxon>Halobacteriales</taxon>
        <taxon>Haloarculaceae</taxon>
        <taxon>Haloarcula</taxon>
    </lineage>
</organism>
<reference evidence="2 3" key="1">
    <citation type="submission" date="2021-06" db="EMBL/GenBank/DDBJ databases">
        <title>Halomicroarcula sp. a new haloarchaeum isolated from saline soil.</title>
        <authorList>
            <person name="Duran-Viseras A."/>
            <person name="Sanchez-Porro C."/>
            <person name="Ventosa A."/>
        </authorList>
    </citation>
    <scope>NUCLEOTIDE SEQUENCE [LARGE SCALE GENOMIC DNA]</scope>
    <source>
        <strain evidence="2 3">F27</strain>
    </source>
</reference>
<proteinExistence type="predicted"/>
<evidence type="ECO:0000313" key="3">
    <source>
        <dbReference type="Proteomes" id="UP001430455"/>
    </source>
</evidence>
<gene>
    <name evidence="2" type="ORF">EGH23_06980</name>
</gene>
<dbReference type="RefSeq" id="WP_220579301.1">
    <property type="nucleotide sequence ID" value="NZ_RKLT01000002.1"/>
</dbReference>
<dbReference type="AlphaFoldDB" id="A0AAW4PA39"/>
<protein>
    <submittedName>
        <fullName evidence="2">Zinc ribbon-containing protein</fullName>
    </submittedName>
</protein>
<accession>A0AAW4PA39</accession>
<dbReference type="Proteomes" id="UP001430455">
    <property type="component" value="Unassembled WGS sequence"/>
</dbReference>
<comment type="caution">
    <text evidence="2">The sequence shown here is derived from an EMBL/GenBank/DDBJ whole genome shotgun (WGS) entry which is preliminary data.</text>
</comment>
<keyword evidence="3" id="KW-1185">Reference proteome</keyword>
<keyword evidence="1" id="KW-0812">Transmembrane</keyword>
<dbReference type="EMBL" id="RKLT01000002">
    <property type="protein sequence ID" value="MBX0294622.1"/>
    <property type="molecule type" value="Genomic_DNA"/>
</dbReference>
<keyword evidence="1" id="KW-0472">Membrane</keyword>
<evidence type="ECO:0000313" key="2">
    <source>
        <dbReference type="EMBL" id="MBX0294622.1"/>
    </source>
</evidence>
<name>A0AAW4PA39_9EURY</name>
<feature type="transmembrane region" description="Helical" evidence="1">
    <location>
        <begin position="97"/>
        <end position="118"/>
    </location>
</feature>